<evidence type="ECO:0000313" key="3">
    <source>
        <dbReference type="EMBL" id="KKN71337.1"/>
    </source>
</evidence>
<dbReference type="GO" id="GO:0000976">
    <property type="term" value="F:transcription cis-regulatory region binding"/>
    <property type="evidence" value="ECO:0007669"/>
    <property type="project" value="TreeGrafter"/>
</dbReference>
<dbReference type="Pfam" id="PF12625">
    <property type="entry name" value="Arabinose_bd"/>
    <property type="match status" value="1"/>
</dbReference>
<dbReference type="SMART" id="SM00342">
    <property type="entry name" value="HTH_ARAC"/>
    <property type="match status" value="1"/>
</dbReference>
<dbReference type="GO" id="GO:0005829">
    <property type="term" value="C:cytosol"/>
    <property type="evidence" value="ECO:0007669"/>
    <property type="project" value="TreeGrafter"/>
</dbReference>
<dbReference type="PROSITE" id="PS01124">
    <property type="entry name" value="HTH_ARAC_FAMILY_2"/>
    <property type="match status" value="1"/>
</dbReference>
<dbReference type="InterPro" id="IPR032687">
    <property type="entry name" value="AraC-type_N"/>
</dbReference>
<keyword evidence="1" id="KW-0238">DNA-binding</keyword>
<dbReference type="Pfam" id="PF12833">
    <property type="entry name" value="HTH_18"/>
    <property type="match status" value="1"/>
</dbReference>
<proteinExistence type="predicted"/>
<evidence type="ECO:0000259" key="2">
    <source>
        <dbReference type="PROSITE" id="PS01124"/>
    </source>
</evidence>
<dbReference type="PANTHER" id="PTHR47894">
    <property type="entry name" value="HTH-TYPE TRANSCRIPTIONAL REGULATOR GADX"/>
    <property type="match status" value="1"/>
</dbReference>
<dbReference type="InterPro" id="IPR018060">
    <property type="entry name" value="HTH_AraC"/>
</dbReference>
<comment type="caution">
    <text evidence="3">The sequence shown here is derived from an EMBL/GenBank/DDBJ whole genome shotgun (WGS) entry which is preliminary data.</text>
</comment>
<organism evidence="3">
    <name type="scientific">marine sediment metagenome</name>
    <dbReference type="NCBI Taxonomy" id="412755"/>
    <lineage>
        <taxon>unclassified sequences</taxon>
        <taxon>metagenomes</taxon>
        <taxon>ecological metagenomes</taxon>
    </lineage>
</organism>
<dbReference type="AlphaFoldDB" id="A0A0F9T8R1"/>
<dbReference type="GO" id="GO:0003700">
    <property type="term" value="F:DNA-binding transcription factor activity"/>
    <property type="evidence" value="ECO:0007669"/>
    <property type="project" value="InterPro"/>
</dbReference>
<accession>A0A0F9T8R1</accession>
<reference evidence="3" key="1">
    <citation type="journal article" date="2015" name="Nature">
        <title>Complex archaea that bridge the gap between prokaryotes and eukaryotes.</title>
        <authorList>
            <person name="Spang A."/>
            <person name="Saw J.H."/>
            <person name="Jorgensen S.L."/>
            <person name="Zaremba-Niedzwiedzka K."/>
            <person name="Martijn J."/>
            <person name="Lind A.E."/>
            <person name="van Eijk R."/>
            <person name="Schleper C."/>
            <person name="Guy L."/>
            <person name="Ettema T.J."/>
        </authorList>
    </citation>
    <scope>NUCLEOTIDE SEQUENCE</scope>
</reference>
<name>A0A0F9T8R1_9ZZZZ</name>
<dbReference type="PANTHER" id="PTHR47894:SF1">
    <property type="entry name" value="HTH-TYPE TRANSCRIPTIONAL REGULATOR VQSM"/>
    <property type="match status" value="1"/>
</dbReference>
<dbReference type="EMBL" id="LAZR01000385">
    <property type="protein sequence ID" value="KKN71337.1"/>
    <property type="molecule type" value="Genomic_DNA"/>
</dbReference>
<feature type="domain" description="HTH araC/xylS-type" evidence="2">
    <location>
        <begin position="243"/>
        <end position="340"/>
    </location>
</feature>
<sequence>MSARPWLDRETRFIAARGQPACLIDLALSRDIDSHRILKGTGLFYDDLLSNEPYISAQQFHRLIDNSKQLLAADDSAFLFGQQLLPGHYGPTSNVLLHADTLLQALQYLQRFKALLSPLCAPVMRMDEQMLYLYWLDSFESGQNRQFLLEASMAAVTALTRQLAGPNLPWHYHLEYAEPSYIEQYWVHLGEHLRFQSPASFMCLPREHLAGRVRQASAVVGQIAEQQSRQQQEQLAGEESMTDRLFDYLCEYMPRLAGLEQVAADFGMSTATFKRRLQREGTHFQAQLDRARTLIAVDLYLCRGFSNEAVASYLRFNDRTNFRRFLKRLTGRSPNDLRQWLGA</sequence>
<gene>
    <name evidence="3" type="ORF">LCGC14_0421580</name>
</gene>
<evidence type="ECO:0000256" key="1">
    <source>
        <dbReference type="ARBA" id="ARBA00023125"/>
    </source>
</evidence>
<protein>
    <recommendedName>
        <fullName evidence="2">HTH araC/xylS-type domain-containing protein</fullName>
    </recommendedName>
</protein>
<dbReference type="Gene3D" id="1.10.10.60">
    <property type="entry name" value="Homeodomain-like"/>
    <property type="match status" value="1"/>
</dbReference>